<keyword evidence="2" id="KW-0732">Signal</keyword>
<keyword evidence="4" id="KW-1185">Reference proteome</keyword>
<evidence type="ECO:0000313" key="4">
    <source>
        <dbReference type="Proteomes" id="UP001342314"/>
    </source>
</evidence>
<evidence type="ECO:0000256" key="1">
    <source>
        <dbReference type="SAM" id="MobiDB-lite"/>
    </source>
</evidence>
<gene>
    <name evidence="3" type="ORF">Rhopal_002812-T1</name>
</gene>
<dbReference type="EMBL" id="BQKY01000005">
    <property type="protein sequence ID" value="GJN89823.1"/>
    <property type="molecule type" value="Genomic_DNA"/>
</dbReference>
<feature type="compositionally biased region" description="Low complexity" evidence="1">
    <location>
        <begin position="139"/>
        <end position="195"/>
    </location>
</feature>
<name>A0AAV5GHU5_9BASI</name>
<feature type="chain" id="PRO_5043943885" evidence="2">
    <location>
        <begin position="19"/>
        <end position="245"/>
    </location>
</feature>
<feature type="region of interest" description="Disordered" evidence="1">
    <location>
        <begin position="135"/>
        <end position="215"/>
    </location>
</feature>
<feature type="signal peptide" evidence="2">
    <location>
        <begin position="1"/>
        <end position="18"/>
    </location>
</feature>
<reference evidence="3 4" key="1">
    <citation type="submission" date="2021-12" db="EMBL/GenBank/DDBJ databases">
        <title>High titer production of polyol ester of fatty acids by Rhodotorula paludigena BS15 towards product separation-free biomass refinery.</title>
        <authorList>
            <person name="Mano J."/>
            <person name="Ono H."/>
            <person name="Tanaka T."/>
            <person name="Naito K."/>
            <person name="Sushida H."/>
            <person name="Ike M."/>
            <person name="Tokuyasu K."/>
            <person name="Kitaoka M."/>
        </authorList>
    </citation>
    <scope>NUCLEOTIDE SEQUENCE [LARGE SCALE GENOMIC DNA]</scope>
    <source>
        <strain evidence="3 4">BS15</strain>
    </source>
</reference>
<dbReference type="AlphaFoldDB" id="A0AAV5GHU5"/>
<proteinExistence type="predicted"/>
<sequence length="245" mass="24607">MLARTLAALAVVAGAVEAIVITSPSATTVWSTSVDPPAVIEWSLIPETYPPPATPVSFDDTFFDVYIRNGVGGMYSPALNLLLASNIDATKGTSLTVTDIQKFIQGPGYQLFFSDPANPNTIYCDSDVFTIGSIDAGGSPPASSEPASSSSSTTSDSASSTTASSASSSSSSSFSSVRTTTSAPSATSATSSPTSRGNGITRAPVPGGPDQQGFNLVPRGAAPRAGTSWSLVGAAAAVAAVAVVW</sequence>
<dbReference type="Proteomes" id="UP001342314">
    <property type="component" value="Unassembled WGS sequence"/>
</dbReference>
<evidence type="ECO:0000313" key="3">
    <source>
        <dbReference type="EMBL" id="GJN89823.1"/>
    </source>
</evidence>
<protein>
    <submittedName>
        <fullName evidence="3">Uncharacterized protein</fullName>
    </submittedName>
</protein>
<comment type="caution">
    <text evidence="3">The sequence shown here is derived from an EMBL/GenBank/DDBJ whole genome shotgun (WGS) entry which is preliminary data.</text>
</comment>
<organism evidence="3 4">
    <name type="scientific">Rhodotorula paludigena</name>
    <dbReference type="NCBI Taxonomy" id="86838"/>
    <lineage>
        <taxon>Eukaryota</taxon>
        <taxon>Fungi</taxon>
        <taxon>Dikarya</taxon>
        <taxon>Basidiomycota</taxon>
        <taxon>Pucciniomycotina</taxon>
        <taxon>Microbotryomycetes</taxon>
        <taxon>Sporidiobolales</taxon>
        <taxon>Sporidiobolaceae</taxon>
        <taxon>Rhodotorula</taxon>
    </lineage>
</organism>
<accession>A0AAV5GHU5</accession>
<evidence type="ECO:0000256" key="2">
    <source>
        <dbReference type="SAM" id="SignalP"/>
    </source>
</evidence>